<gene>
    <name evidence="2" type="ORF">CYMTET_40787</name>
</gene>
<name>A0AAE0F2L5_9CHLO</name>
<feature type="region of interest" description="Disordered" evidence="1">
    <location>
        <begin position="121"/>
        <end position="173"/>
    </location>
</feature>
<evidence type="ECO:0000313" key="3">
    <source>
        <dbReference type="Proteomes" id="UP001190700"/>
    </source>
</evidence>
<evidence type="ECO:0000256" key="1">
    <source>
        <dbReference type="SAM" id="MobiDB-lite"/>
    </source>
</evidence>
<protein>
    <submittedName>
        <fullName evidence="2">Uncharacterized protein</fullName>
    </submittedName>
</protein>
<feature type="compositionally biased region" description="Low complexity" evidence="1">
    <location>
        <begin position="155"/>
        <end position="164"/>
    </location>
</feature>
<reference evidence="2 3" key="1">
    <citation type="journal article" date="2015" name="Genome Biol. Evol.">
        <title>Comparative Genomics of a Bacterivorous Green Alga Reveals Evolutionary Causalities and Consequences of Phago-Mixotrophic Mode of Nutrition.</title>
        <authorList>
            <person name="Burns J.A."/>
            <person name="Paasch A."/>
            <person name="Narechania A."/>
            <person name="Kim E."/>
        </authorList>
    </citation>
    <scope>NUCLEOTIDE SEQUENCE [LARGE SCALE GENOMIC DNA]</scope>
    <source>
        <strain evidence="2 3">PLY_AMNH</strain>
    </source>
</reference>
<dbReference type="AlphaFoldDB" id="A0AAE0F2L5"/>
<organism evidence="2 3">
    <name type="scientific">Cymbomonas tetramitiformis</name>
    <dbReference type="NCBI Taxonomy" id="36881"/>
    <lineage>
        <taxon>Eukaryota</taxon>
        <taxon>Viridiplantae</taxon>
        <taxon>Chlorophyta</taxon>
        <taxon>Pyramimonadophyceae</taxon>
        <taxon>Pyramimonadales</taxon>
        <taxon>Pyramimonadaceae</taxon>
        <taxon>Cymbomonas</taxon>
    </lineage>
</organism>
<feature type="region of interest" description="Disordered" evidence="1">
    <location>
        <begin position="293"/>
        <end position="318"/>
    </location>
</feature>
<sequence length="373" mass="41710">MSDSVLDSIYARVSANVDRELAQRNDSRREPDSLLTRIVPDLELDQPDEEAEEITAIRQRLGEAASRVLAEAQEVLVGDYVGGEEDDDVARDVLSDLRRVIDQNEPPETSTFAANILATSQRQPERQLDDQRPHQRGPSRQGSAMTSGRGRPARRPMSARAARPNRAERSFPMAVSTEPPRWAKVHYKVVAMVDGRPMSIYDGRTEYAINQTVMDPLGEDHAGGLYVSETVQGCLLRDADLFPPQSALIGAPRALIKVLAWNQQRGELPVHYGSKKAFSHIRAIELLPYPSSFPSNDRERQSLFQRSERTRQSSQRIRVSQVPPVDAAARGVTTFGVTNQRRANLIRAQAVTVGLEDEVLQMERRLERMRGGL</sequence>
<proteinExistence type="predicted"/>
<evidence type="ECO:0000313" key="2">
    <source>
        <dbReference type="EMBL" id="KAK3249801.1"/>
    </source>
</evidence>
<accession>A0AAE0F2L5</accession>
<dbReference type="Proteomes" id="UP001190700">
    <property type="component" value="Unassembled WGS sequence"/>
</dbReference>
<feature type="compositionally biased region" description="Basic and acidic residues" evidence="1">
    <location>
        <begin position="296"/>
        <end position="311"/>
    </location>
</feature>
<keyword evidence="3" id="KW-1185">Reference proteome</keyword>
<dbReference type="EMBL" id="LGRX02027122">
    <property type="protein sequence ID" value="KAK3249801.1"/>
    <property type="molecule type" value="Genomic_DNA"/>
</dbReference>
<feature type="compositionally biased region" description="Basic and acidic residues" evidence="1">
    <location>
        <begin position="123"/>
        <end position="133"/>
    </location>
</feature>
<comment type="caution">
    <text evidence="2">The sequence shown here is derived from an EMBL/GenBank/DDBJ whole genome shotgun (WGS) entry which is preliminary data.</text>
</comment>